<dbReference type="InterPro" id="IPR002656">
    <property type="entry name" value="Acyl_transf_3_dom"/>
</dbReference>
<keyword evidence="1" id="KW-0812">Transmembrane</keyword>
<feature type="transmembrane region" description="Helical" evidence="1">
    <location>
        <begin position="230"/>
        <end position="248"/>
    </location>
</feature>
<feature type="transmembrane region" description="Helical" evidence="1">
    <location>
        <begin position="12"/>
        <end position="32"/>
    </location>
</feature>
<protein>
    <submittedName>
        <fullName evidence="3">Acyltransferase 3</fullName>
    </submittedName>
</protein>
<feature type="transmembrane region" description="Helical" evidence="1">
    <location>
        <begin position="329"/>
        <end position="351"/>
    </location>
</feature>
<feature type="transmembrane region" description="Helical" evidence="1">
    <location>
        <begin position="93"/>
        <end position="115"/>
    </location>
</feature>
<evidence type="ECO:0000313" key="4">
    <source>
        <dbReference type="Proteomes" id="UP000007013"/>
    </source>
</evidence>
<keyword evidence="3" id="KW-0012">Acyltransferase</keyword>
<dbReference type="GO" id="GO:0016747">
    <property type="term" value="F:acyltransferase activity, transferring groups other than amino-acyl groups"/>
    <property type="evidence" value="ECO:0007669"/>
    <property type="project" value="InterPro"/>
</dbReference>
<dbReference type="AlphaFoldDB" id="B1ZNG6"/>
<keyword evidence="1" id="KW-1133">Transmembrane helix</keyword>
<feature type="transmembrane region" description="Helical" evidence="1">
    <location>
        <begin position="299"/>
        <end position="317"/>
    </location>
</feature>
<feature type="transmembrane region" description="Helical" evidence="1">
    <location>
        <begin position="52"/>
        <end position="72"/>
    </location>
</feature>
<dbReference type="RefSeq" id="WP_012373938.1">
    <property type="nucleotide sequence ID" value="NC_010571.1"/>
</dbReference>
<feature type="transmembrane region" description="Helical" evidence="1">
    <location>
        <begin position="157"/>
        <end position="176"/>
    </location>
</feature>
<evidence type="ECO:0000313" key="3">
    <source>
        <dbReference type="EMBL" id="ACB74400.1"/>
    </source>
</evidence>
<dbReference type="Proteomes" id="UP000007013">
    <property type="component" value="Chromosome"/>
</dbReference>
<sequence length="403" mass="45012">MSAVAERNHSLDALRASALLAGVVLHAALAYLPGGAPAWAVVDRNTHVGFAIFVLVVHSFRLEVFFLLAGFFGRLLYLRRGGPAFWQNRLKRILLPFVLGWMLVFPLLAFCWIWASMQAARAAIGPALATGYGHALRELTRFVIGEKGAAFPLTHLWFLYYLLLVYAVFLGARWLLARQDGIRERWCRVADAVGRWVFGSAWGLPLAAGATGLVLLTMREWGVDTPDKTFLPHVPALLLYSLVFALGWQLHRQTELLESLCRRWHWHTGAAGAATLLALVVSGGIRANPSPVLWPLFQFAYALMMWSCIFASVGLFLRWRQTESALWRYLADSSYWVYVIHLPIVVALQVALSRTDWSAGLKFVTVTAVATLVALATYHLLVRSTPVGVLLNGRRVPLRLAWR</sequence>
<proteinExistence type="predicted"/>
<dbReference type="HOGENOM" id="CLU_036182_1_0_0"/>
<dbReference type="OrthoDB" id="341887at2"/>
<dbReference type="InterPro" id="IPR050623">
    <property type="entry name" value="Glucan_succinyl_AcylTrfase"/>
</dbReference>
<dbReference type="Pfam" id="PF01757">
    <property type="entry name" value="Acyl_transf_3"/>
    <property type="match status" value="1"/>
</dbReference>
<dbReference type="PANTHER" id="PTHR36927:SF1">
    <property type="entry name" value="MDO-LIKE PROTEIN"/>
    <property type="match status" value="1"/>
</dbReference>
<evidence type="ECO:0000256" key="1">
    <source>
        <dbReference type="SAM" id="Phobius"/>
    </source>
</evidence>
<keyword evidence="4" id="KW-1185">Reference proteome</keyword>
<feature type="transmembrane region" description="Helical" evidence="1">
    <location>
        <begin position="196"/>
        <end position="218"/>
    </location>
</feature>
<accession>B1ZNG6</accession>
<dbReference type="STRING" id="452637.Oter_1112"/>
<gene>
    <name evidence="3" type="ordered locus">Oter_1112</name>
</gene>
<dbReference type="PANTHER" id="PTHR36927">
    <property type="entry name" value="BLR4337 PROTEIN"/>
    <property type="match status" value="1"/>
</dbReference>
<keyword evidence="1" id="KW-0472">Membrane</keyword>
<feature type="transmembrane region" description="Helical" evidence="1">
    <location>
        <begin position="363"/>
        <end position="382"/>
    </location>
</feature>
<dbReference type="EMBL" id="CP001032">
    <property type="protein sequence ID" value="ACB74400.1"/>
    <property type="molecule type" value="Genomic_DNA"/>
</dbReference>
<organism evidence="3 4">
    <name type="scientific">Opitutus terrae (strain DSM 11246 / JCM 15787 / PB90-1)</name>
    <dbReference type="NCBI Taxonomy" id="452637"/>
    <lineage>
        <taxon>Bacteria</taxon>
        <taxon>Pseudomonadati</taxon>
        <taxon>Verrucomicrobiota</taxon>
        <taxon>Opitutia</taxon>
        <taxon>Opitutales</taxon>
        <taxon>Opitutaceae</taxon>
        <taxon>Opitutus</taxon>
    </lineage>
</organism>
<reference evidence="3 4" key="1">
    <citation type="journal article" date="2011" name="J. Bacteriol.">
        <title>Genome sequence of the verrucomicrobium Opitutus terrae PB90-1, an abundant inhabitant of rice paddy soil ecosystems.</title>
        <authorList>
            <person name="van Passel M.W."/>
            <person name="Kant R."/>
            <person name="Palva A."/>
            <person name="Copeland A."/>
            <person name="Lucas S."/>
            <person name="Lapidus A."/>
            <person name="Glavina del Rio T."/>
            <person name="Pitluck S."/>
            <person name="Goltsman E."/>
            <person name="Clum A."/>
            <person name="Sun H."/>
            <person name="Schmutz J."/>
            <person name="Larimer F.W."/>
            <person name="Land M.L."/>
            <person name="Hauser L."/>
            <person name="Kyrpides N."/>
            <person name="Mikhailova N."/>
            <person name="Richardson P.P."/>
            <person name="Janssen P.H."/>
            <person name="de Vos W.M."/>
            <person name="Smidt H."/>
        </authorList>
    </citation>
    <scope>NUCLEOTIDE SEQUENCE [LARGE SCALE GENOMIC DNA]</scope>
    <source>
        <strain evidence="4">DSM 11246 / JCM 15787 / PB90-1</strain>
    </source>
</reference>
<feature type="domain" description="Acyltransferase 3" evidence="2">
    <location>
        <begin position="8"/>
        <end position="378"/>
    </location>
</feature>
<evidence type="ECO:0000259" key="2">
    <source>
        <dbReference type="Pfam" id="PF01757"/>
    </source>
</evidence>
<dbReference type="KEGG" id="ote:Oter_1112"/>
<dbReference type="eggNOG" id="COG1835">
    <property type="taxonomic scope" value="Bacteria"/>
</dbReference>
<feature type="transmembrane region" description="Helical" evidence="1">
    <location>
        <begin position="269"/>
        <end position="287"/>
    </location>
</feature>
<name>B1ZNG6_OPITP</name>
<keyword evidence="3" id="KW-0808">Transferase</keyword>